<dbReference type="GO" id="GO:0006629">
    <property type="term" value="P:lipid metabolic process"/>
    <property type="evidence" value="ECO:0007669"/>
    <property type="project" value="InterPro"/>
</dbReference>
<dbReference type="OrthoDB" id="9795622at2"/>
<dbReference type="PANTHER" id="PTHR46211">
    <property type="entry name" value="GLYCEROPHOSPHORYL DIESTER PHOSPHODIESTERASE"/>
    <property type="match status" value="1"/>
</dbReference>
<organism evidence="2 3">
    <name type="scientific">Acinetobacter equi</name>
    <dbReference type="NCBI Taxonomy" id="1324350"/>
    <lineage>
        <taxon>Bacteria</taxon>
        <taxon>Pseudomonadati</taxon>
        <taxon>Pseudomonadota</taxon>
        <taxon>Gammaproteobacteria</taxon>
        <taxon>Moraxellales</taxon>
        <taxon>Moraxellaceae</taxon>
        <taxon>Acinetobacter</taxon>
    </lineage>
</organism>
<reference evidence="2 3" key="1">
    <citation type="journal article" date="2015" name="Int. J. Syst. Evol. Microbiol.">
        <title>Acinetobacter equi sp. nov. isolated from horse faeces.</title>
        <authorList>
            <person name="Poppel M.T."/>
            <person name="Skiebe E."/>
            <person name="Laue M."/>
            <person name="Bergmann H."/>
            <person name="Ebersberger I."/>
            <person name="Garn T."/>
            <person name="Fruth A."/>
            <person name="Baumgardt S."/>
            <person name="Busse H.J."/>
            <person name="Wilharm G."/>
        </authorList>
    </citation>
    <scope>NUCLEOTIDE SEQUENCE [LARGE SCALE GENOMIC DNA]</scope>
    <source>
        <strain evidence="2 3">114</strain>
    </source>
</reference>
<accession>A0A0N9W0Y9</accession>
<dbReference type="RefSeq" id="WP_054581128.1">
    <property type="nucleotide sequence ID" value="NZ_CP012808.1"/>
</dbReference>
<dbReference type="PROSITE" id="PS51704">
    <property type="entry name" value="GP_PDE"/>
    <property type="match status" value="1"/>
</dbReference>
<name>A0A0N9W0Y9_9GAMM</name>
<dbReference type="Proteomes" id="UP000064939">
    <property type="component" value="Chromosome"/>
</dbReference>
<sequence>MKIIGHRGARGEAPENTLGGFQYIHDIGIRAVEFDIRQLKDQALIVMHDDQFLRTTGQDKSLYECTACELDHYNQSFHWSDWSTQEKTPLLTETLHIIQNFNHIEVEVKAVTSLNDAEKIVDELHQQLVGFENTAIITSFDTKIHHILNQKKSVFKHGLLIEEDIRFKAIDQALELGCCQIGWMDSLANDKIIEATQNANLNISIWTVNNTDRAQYLYDLGIQGLITDYPKRMLNYFKSKNISF</sequence>
<protein>
    <submittedName>
        <fullName evidence="2">Glycerophosphodiester phosphodiesterase</fullName>
    </submittedName>
</protein>
<feature type="domain" description="GP-PDE" evidence="1">
    <location>
        <begin position="1"/>
        <end position="237"/>
    </location>
</feature>
<dbReference type="STRING" id="1324350.AOY20_06600"/>
<keyword evidence="3" id="KW-1185">Reference proteome</keyword>
<dbReference type="Pfam" id="PF03009">
    <property type="entry name" value="GDPD"/>
    <property type="match status" value="1"/>
</dbReference>
<dbReference type="EMBL" id="CP012808">
    <property type="protein sequence ID" value="ALH95234.1"/>
    <property type="molecule type" value="Genomic_DNA"/>
</dbReference>
<dbReference type="PANTHER" id="PTHR46211:SF1">
    <property type="entry name" value="GLYCEROPHOSPHODIESTER PHOSPHODIESTERASE, CYTOPLASMIC"/>
    <property type="match status" value="1"/>
</dbReference>
<dbReference type="InterPro" id="IPR017946">
    <property type="entry name" value="PLC-like_Pdiesterase_TIM-brl"/>
</dbReference>
<dbReference type="KEGG" id="aei:AOY20_06600"/>
<dbReference type="Gene3D" id="3.20.20.190">
    <property type="entry name" value="Phosphatidylinositol (PI) phosphodiesterase"/>
    <property type="match status" value="1"/>
</dbReference>
<dbReference type="CDD" id="cd08556">
    <property type="entry name" value="GDPD"/>
    <property type="match status" value="1"/>
</dbReference>
<dbReference type="AlphaFoldDB" id="A0A0N9W0Y9"/>
<evidence type="ECO:0000313" key="2">
    <source>
        <dbReference type="EMBL" id="ALH95234.1"/>
    </source>
</evidence>
<dbReference type="SUPFAM" id="SSF51695">
    <property type="entry name" value="PLC-like phosphodiesterases"/>
    <property type="match status" value="1"/>
</dbReference>
<proteinExistence type="predicted"/>
<dbReference type="GO" id="GO:0008081">
    <property type="term" value="F:phosphoric diester hydrolase activity"/>
    <property type="evidence" value="ECO:0007669"/>
    <property type="project" value="InterPro"/>
</dbReference>
<dbReference type="InterPro" id="IPR030395">
    <property type="entry name" value="GP_PDE_dom"/>
</dbReference>
<evidence type="ECO:0000259" key="1">
    <source>
        <dbReference type="PROSITE" id="PS51704"/>
    </source>
</evidence>
<evidence type="ECO:0000313" key="3">
    <source>
        <dbReference type="Proteomes" id="UP000064939"/>
    </source>
</evidence>
<gene>
    <name evidence="2" type="ORF">AOY20_06600</name>
</gene>